<evidence type="ECO:0000256" key="4">
    <source>
        <dbReference type="ARBA" id="ARBA00022771"/>
    </source>
</evidence>
<reference evidence="10" key="1">
    <citation type="submission" date="2022-07" db="EMBL/GenBank/DDBJ databases">
        <title>Phylogenomic reconstructions and comparative analyses of Kickxellomycotina fungi.</title>
        <authorList>
            <person name="Reynolds N.K."/>
            <person name="Stajich J.E."/>
            <person name="Barry K."/>
            <person name="Grigoriev I.V."/>
            <person name="Crous P."/>
            <person name="Smith M.E."/>
        </authorList>
    </citation>
    <scope>NUCLEOTIDE SEQUENCE</scope>
    <source>
        <strain evidence="10">NRRL 1565</strain>
    </source>
</reference>
<accession>A0A9W8LTT1</accession>
<keyword evidence="5" id="KW-0862">Zinc</keyword>
<feature type="compositionally biased region" description="Low complexity" evidence="8">
    <location>
        <begin position="310"/>
        <end position="324"/>
    </location>
</feature>
<evidence type="ECO:0000256" key="7">
    <source>
        <dbReference type="PROSITE-ProRule" id="PRU00047"/>
    </source>
</evidence>
<feature type="region of interest" description="Disordered" evidence="8">
    <location>
        <begin position="489"/>
        <end position="597"/>
    </location>
</feature>
<evidence type="ECO:0000256" key="6">
    <source>
        <dbReference type="ARBA" id="ARBA00023242"/>
    </source>
</evidence>
<sequence length="597" mass="65927">MSTKEASPCLGSTSGPELRGVDSECVLYLKFGPAADDDIRRRIMHHVRRVLSSCGAQRSENLHDSRRKRRRRDDDYSADRYGNGHGSTDRKRKRSLSELEESDYEQTTAATAEVSGSDRSITFYSQSAGFDLDTVRDDDPDTDIAFEHGTQAVIGLTNDLMQALGNPCFNCSIPGHDLRNCPMPLDDDRVEANKEAFREKGSGHFSSRFYLVAEEKKRTDEMRKMFRPGQPLSQELREALDLRHDDDVPAYIMNMYRYGYPPAYLGQEPGQDPMLACPISEPDLPSTPDLHVFADANDYDRLHNKPETQDAANSDSARASNSNSGTDEDGAISEGEADTDKKSAGGASDKQDRVCCIPLVKYPGLDLGRFDFDSVDAPGRPLYTSTPNTRASSRRGMSYCDSYYHGGGHGMDTYRGGYYYDNYSDQTPARYMSNSAYDDDWGRMLNGYYQTSHSGYTGANGYSTPSRANGTMYAPEDTQESRGYYYNDSYAEGQDMYPPPLLPSTSSPARQTAKQSPANFKRDHGSKAESAATEAPFSLPTSLPKAPAQEENEAANLSPAPANAQRDTIPSALANVDNNDDSDGELEDGECDMEVSE</sequence>
<gene>
    <name evidence="10" type="ORF">H4R20_002224</name>
</gene>
<protein>
    <recommendedName>
        <fullName evidence="9">CCHC-type domain-containing protein</fullName>
    </recommendedName>
</protein>
<dbReference type="PANTHER" id="PTHR13316:SF0">
    <property type="entry name" value="ZINC FINGER CCHC DOMAIN-CONTAINING PROTEIN 8"/>
    <property type="match status" value="1"/>
</dbReference>
<feature type="domain" description="CCHC-type" evidence="9">
    <location>
        <begin position="168"/>
        <end position="182"/>
    </location>
</feature>
<dbReference type="Proteomes" id="UP001140094">
    <property type="component" value="Unassembled WGS sequence"/>
</dbReference>
<proteinExistence type="inferred from homology"/>
<dbReference type="InterPro" id="IPR006568">
    <property type="entry name" value="PSP_pro-rich"/>
</dbReference>
<keyword evidence="3" id="KW-0479">Metal-binding</keyword>
<feature type="compositionally biased region" description="Basic and acidic residues" evidence="8">
    <location>
        <begin position="338"/>
        <end position="349"/>
    </location>
</feature>
<dbReference type="Pfam" id="PF04046">
    <property type="entry name" value="PSP"/>
    <property type="match status" value="1"/>
</dbReference>
<comment type="similarity">
    <text evidence="2">Belongs to the ZCCHC8 family.</text>
</comment>
<dbReference type="InterPro" id="IPR001878">
    <property type="entry name" value="Znf_CCHC"/>
</dbReference>
<dbReference type="GO" id="GO:0071013">
    <property type="term" value="C:catalytic step 2 spliceosome"/>
    <property type="evidence" value="ECO:0007669"/>
    <property type="project" value="TreeGrafter"/>
</dbReference>
<name>A0A9W8LTT1_9FUNG</name>
<organism evidence="10 11">
    <name type="scientific">Coemansia guatemalensis</name>
    <dbReference type="NCBI Taxonomy" id="2761395"/>
    <lineage>
        <taxon>Eukaryota</taxon>
        <taxon>Fungi</taxon>
        <taxon>Fungi incertae sedis</taxon>
        <taxon>Zoopagomycota</taxon>
        <taxon>Kickxellomycotina</taxon>
        <taxon>Kickxellomycetes</taxon>
        <taxon>Kickxellales</taxon>
        <taxon>Kickxellaceae</taxon>
        <taxon>Coemansia</taxon>
    </lineage>
</organism>
<feature type="compositionally biased region" description="Acidic residues" evidence="8">
    <location>
        <begin position="326"/>
        <end position="337"/>
    </location>
</feature>
<keyword evidence="6" id="KW-0539">Nucleus</keyword>
<evidence type="ECO:0000256" key="3">
    <source>
        <dbReference type="ARBA" id="ARBA00022723"/>
    </source>
</evidence>
<feature type="compositionally biased region" description="Acidic residues" evidence="8">
    <location>
        <begin position="578"/>
        <end position="597"/>
    </location>
</feature>
<evidence type="ECO:0000313" key="10">
    <source>
        <dbReference type="EMBL" id="KAJ2805104.1"/>
    </source>
</evidence>
<dbReference type="PANTHER" id="PTHR13316">
    <property type="entry name" value="ZINC FINGER, CCHC DOMAIN CONTAINING 8"/>
    <property type="match status" value="1"/>
</dbReference>
<evidence type="ECO:0000313" key="11">
    <source>
        <dbReference type="Proteomes" id="UP001140094"/>
    </source>
</evidence>
<evidence type="ECO:0000259" key="9">
    <source>
        <dbReference type="PROSITE" id="PS50158"/>
    </source>
</evidence>
<comment type="subcellular location">
    <subcellularLocation>
        <location evidence="1">Nucleus</location>
        <location evidence="1">Nucleoplasm</location>
    </subcellularLocation>
</comment>
<comment type="caution">
    <text evidence="10">The sequence shown here is derived from an EMBL/GenBank/DDBJ whole genome shotgun (WGS) entry which is preliminary data.</text>
</comment>
<evidence type="ECO:0000256" key="1">
    <source>
        <dbReference type="ARBA" id="ARBA00004642"/>
    </source>
</evidence>
<feature type="compositionally biased region" description="Polar residues" evidence="8">
    <location>
        <begin position="509"/>
        <end position="518"/>
    </location>
</feature>
<evidence type="ECO:0000256" key="5">
    <source>
        <dbReference type="ARBA" id="ARBA00022833"/>
    </source>
</evidence>
<evidence type="ECO:0000256" key="2">
    <source>
        <dbReference type="ARBA" id="ARBA00007497"/>
    </source>
</evidence>
<dbReference type="AlphaFoldDB" id="A0A9W8LTT1"/>
<dbReference type="SMART" id="SM00581">
    <property type="entry name" value="PSP"/>
    <property type="match status" value="1"/>
</dbReference>
<feature type="region of interest" description="Disordered" evidence="8">
    <location>
        <begin position="57"/>
        <end position="116"/>
    </location>
</feature>
<dbReference type="GO" id="GO:0003723">
    <property type="term" value="F:RNA binding"/>
    <property type="evidence" value="ECO:0007669"/>
    <property type="project" value="TreeGrafter"/>
</dbReference>
<keyword evidence="11" id="KW-1185">Reference proteome</keyword>
<dbReference type="EMBL" id="JANBUO010000325">
    <property type="protein sequence ID" value="KAJ2805104.1"/>
    <property type="molecule type" value="Genomic_DNA"/>
</dbReference>
<dbReference type="PROSITE" id="PS50158">
    <property type="entry name" value="ZF_CCHC"/>
    <property type="match status" value="1"/>
</dbReference>
<feature type="region of interest" description="Disordered" evidence="8">
    <location>
        <begin position="302"/>
        <end position="349"/>
    </location>
</feature>
<evidence type="ECO:0000256" key="8">
    <source>
        <dbReference type="SAM" id="MobiDB-lite"/>
    </source>
</evidence>
<dbReference type="GO" id="GO:0005654">
    <property type="term" value="C:nucleoplasm"/>
    <property type="evidence" value="ECO:0007669"/>
    <property type="project" value="UniProtKB-SubCell"/>
</dbReference>
<dbReference type="GO" id="GO:0008270">
    <property type="term" value="F:zinc ion binding"/>
    <property type="evidence" value="ECO:0007669"/>
    <property type="project" value="UniProtKB-KW"/>
</dbReference>
<keyword evidence="4 7" id="KW-0863">Zinc-finger</keyword>
<dbReference type="OrthoDB" id="8026949at2759"/>
<dbReference type="InterPro" id="IPR052115">
    <property type="entry name" value="NEXT_complex_subunit_ZCCHC8"/>
</dbReference>